<dbReference type="Proteomes" id="UP001482231">
    <property type="component" value="Unassembled WGS sequence"/>
</dbReference>
<reference evidence="1 2" key="1">
    <citation type="submission" date="2024-02" db="EMBL/GenBank/DDBJ databases">
        <title>New thermophilic sulfur-oxidizing bacteria from a hot springs of the Uzon caldera (Kamchatka, Russia).</title>
        <authorList>
            <person name="Dukat A.M."/>
            <person name="Elcheninov A.G."/>
            <person name="Frolov E.N."/>
        </authorList>
    </citation>
    <scope>NUCLEOTIDE SEQUENCE [LARGE SCALE GENOMIC DNA]</scope>
    <source>
        <strain evidence="1 2">AK1</strain>
    </source>
</reference>
<sequence>MTRSPIEQAIADAKRELEKAALSVLTEAPLLLEDRARLVLRMVQVIILCATQLDELGELEGDKQ</sequence>
<evidence type="ECO:0000313" key="1">
    <source>
        <dbReference type="EMBL" id="MEO1767815.1"/>
    </source>
</evidence>
<accession>A0ABV0EGM2</accession>
<organism evidence="1 2">
    <name type="scientific">Thiobacter aerophilum</name>
    <dbReference type="NCBI Taxonomy" id="3121275"/>
    <lineage>
        <taxon>Bacteria</taxon>
        <taxon>Pseudomonadati</taxon>
        <taxon>Pseudomonadota</taxon>
        <taxon>Betaproteobacteria</taxon>
        <taxon>Burkholderiales</taxon>
        <taxon>Thiobacteraceae</taxon>
        <taxon>Thiobacter</taxon>
    </lineage>
</organism>
<comment type="caution">
    <text evidence="1">The sequence shown here is derived from an EMBL/GenBank/DDBJ whole genome shotgun (WGS) entry which is preliminary data.</text>
</comment>
<evidence type="ECO:0008006" key="3">
    <source>
        <dbReference type="Google" id="ProtNLM"/>
    </source>
</evidence>
<evidence type="ECO:0000313" key="2">
    <source>
        <dbReference type="Proteomes" id="UP001482231"/>
    </source>
</evidence>
<dbReference type="EMBL" id="JBAJEX010000011">
    <property type="protein sequence ID" value="MEO1767815.1"/>
    <property type="molecule type" value="Genomic_DNA"/>
</dbReference>
<keyword evidence="2" id="KW-1185">Reference proteome</keyword>
<name>A0ABV0EGM2_9BURK</name>
<proteinExistence type="predicted"/>
<gene>
    <name evidence="1" type="ORF">V6E02_11390</name>
</gene>
<protein>
    <recommendedName>
        <fullName evidence="3">Prophage protein</fullName>
    </recommendedName>
</protein>
<dbReference type="RefSeq" id="WP_347308927.1">
    <property type="nucleotide sequence ID" value="NZ_JBAJEX010000011.1"/>
</dbReference>